<dbReference type="InterPro" id="IPR012338">
    <property type="entry name" value="Beta-lactam/transpept-like"/>
</dbReference>
<evidence type="ECO:0000256" key="1">
    <source>
        <dbReference type="ARBA" id="ARBA00006096"/>
    </source>
</evidence>
<gene>
    <name evidence="4" type="primary">dacB</name>
    <name evidence="4" type="ORF">ACJHVH_03685</name>
</gene>
<evidence type="ECO:0000313" key="4">
    <source>
        <dbReference type="EMBL" id="MFL1732101.1"/>
    </source>
</evidence>
<keyword evidence="4" id="KW-0121">Carboxypeptidase</keyword>
<keyword evidence="4" id="KW-0645">Protease</keyword>
<dbReference type="PRINTS" id="PR00922">
    <property type="entry name" value="DADACBPTASE3"/>
</dbReference>
<evidence type="ECO:0000256" key="3">
    <source>
        <dbReference type="SAM" id="SignalP"/>
    </source>
</evidence>
<comment type="caution">
    <text evidence="4">The sequence shown here is derived from an EMBL/GenBank/DDBJ whole genome shotgun (WGS) entry which is preliminary data.</text>
</comment>
<dbReference type="PANTHER" id="PTHR30023:SF0">
    <property type="entry name" value="PENICILLIN-SENSITIVE CARBOXYPEPTIDASE A"/>
    <property type="match status" value="1"/>
</dbReference>
<sequence>MKCLKIRVAISLAMIVMLVGMPALAQNTNALSDAVLMPSKSDDSVLPQAVRDAMMMAGLSDDEVSFWVEPLYPLDDVQSNSGESAHEMQSFKNRTKRHAPIIHHQANRLRTPASIQKLIPTYIALNTLGADFHWATHIQPKGLVINGTLYGDLLIKGNGDPAMTYERLRAMLKQVQHQGIRHIHGNIVIDNSAFNNVKFDTNAFDGQGMRAYNAAPNAFLVNFGTVEVDVLPSGHDVITHEPAQATRFVPTDMEYAAVQILPSLADFHAPNQIIANRQSCLKETQLYLTKDKLAILGGTNATCGRRSYWLTFDDADILAVKAVKGEWQRLDDDFAGQVVVMDVSSYVDMNLPWLTYLSKPLSEQIHLINQYSNNVMTEQVALSLPLLLTDAKSTDYPQAFDVITQWWRRHLTSQPPIMSRASGLCRDCAITPASMAELLAFAYHHQDFEVFKTSLPLAGVSGTMTALRKRNPSHPAIGRAYVKTGTLNDVKSLAGYVMGRDGRWYVLVAMINAPKAGHDDKATAVLDEMLAYVAML</sequence>
<evidence type="ECO:0000256" key="2">
    <source>
        <dbReference type="ARBA" id="ARBA00022801"/>
    </source>
</evidence>
<dbReference type="GO" id="GO:0009002">
    <property type="term" value="F:serine-type D-Ala-D-Ala carboxypeptidase activity"/>
    <property type="evidence" value="ECO:0007669"/>
    <property type="project" value="UniProtKB-EC"/>
</dbReference>
<dbReference type="EMBL" id="JBJJXE010000004">
    <property type="protein sequence ID" value="MFL1732101.1"/>
    <property type="molecule type" value="Genomic_DNA"/>
</dbReference>
<keyword evidence="2 4" id="KW-0378">Hydrolase</keyword>
<proteinExistence type="inferred from homology"/>
<dbReference type="Pfam" id="PF02113">
    <property type="entry name" value="Peptidase_S13"/>
    <property type="match status" value="1"/>
</dbReference>
<keyword evidence="5" id="KW-1185">Reference proteome</keyword>
<comment type="similarity">
    <text evidence="1">Belongs to the peptidase S13 family.</text>
</comment>
<dbReference type="Gene3D" id="3.50.80.20">
    <property type="entry name" value="D-Ala-D-Ala carboxypeptidase C, peptidase S13"/>
    <property type="match status" value="1"/>
</dbReference>
<evidence type="ECO:0000313" key="5">
    <source>
        <dbReference type="Proteomes" id="UP001624684"/>
    </source>
</evidence>
<dbReference type="RefSeq" id="WP_407068812.1">
    <property type="nucleotide sequence ID" value="NZ_JBJJXE010000004.1"/>
</dbReference>
<feature type="chain" id="PRO_5047071294" evidence="3">
    <location>
        <begin position="26"/>
        <end position="536"/>
    </location>
</feature>
<organism evidence="4 5">
    <name type="scientific">Moraxella oculi</name>
    <dbReference type="NCBI Taxonomy" id="2940516"/>
    <lineage>
        <taxon>Bacteria</taxon>
        <taxon>Pseudomonadati</taxon>
        <taxon>Pseudomonadota</taxon>
        <taxon>Gammaproteobacteria</taxon>
        <taxon>Moraxellales</taxon>
        <taxon>Moraxellaceae</taxon>
        <taxon>Moraxella</taxon>
    </lineage>
</organism>
<name>A0ABW8U4N8_9GAMM</name>
<dbReference type="EC" id="3.4.16.4" evidence="4"/>
<dbReference type="Proteomes" id="UP001624684">
    <property type="component" value="Unassembled WGS sequence"/>
</dbReference>
<protein>
    <submittedName>
        <fullName evidence="4">D-alanyl-D-alanine carboxypeptidase/D-alanyl-D-alanine-endopeptidase</fullName>
        <ecNumber evidence="4">3.4.16.4</ecNumber>
    </submittedName>
</protein>
<dbReference type="NCBIfam" id="TIGR00666">
    <property type="entry name" value="PBP4"/>
    <property type="match status" value="1"/>
</dbReference>
<accession>A0ABW8U4N8</accession>
<feature type="signal peptide" evidence="3">
    <location>
        <begin position="1"/>
        <end position="25"/>
    </location>
</feature>
<keyword evidence="3" id="KW-0732">Signal</keyword>
<dbReference type="SUPFAM" id="SSF56601">
    <property type="entry name" value="beta-lactamase/transpeptidase-like"/>
    <property type="match status" value="1"/>
</dbReference>
<reference evidence="4 5" key="1">
    <citation type="submission" date="2024-11" db="EMBL/GenBank/DDBJ databases">
        <title>First Report of Moraxella oculi in Brazil in an Infectious Bovine Keratoconjunctivitis Outbreak.</title>
        <authorList>
            <person name="Carvalho C.V."/>
            <person name="Domingues R."/>
            <person name="Coutinho C."/>
            <person name="Honorio N.T.B.S."/>
            <person name="Faza D.R.L.R."/>
            <person name="Carvalho W.A."/>
            <person name="Machado A.B.F."/>
            <person name="Martins M.F."/>
            <person name="Gaspar E.B."/>
        </authorList>
    </citation>
    <scope>NUCLEOTIDE SEQUENCE [LARGE SCALE GENOMIC DNA]</scope>
    <source>
        <strain evidence="4 5">2117LE</strain>
    </source>
</reference>
<dbReference type="PANTHER" id="PTHR30023">
    <property type="entry name" value="D-ALANYL-D-ALANINE CARBOXYPEPTIDASE"/>
    <property type="match status" value="1"/>
</dbReference>
<dbReference type="InterPro" id="IPR000667">
    <property type="entry name" value="Peptidase_S13"/>
</dbReference>
<dbReference type="Gene3D" id="3.40.710.10">
    <property type="entry name" value="DD-peptidase/beta-lactamase superfamily"/>
    <property type="match status" value="1"/>
</dbReference>